<accession>A0AA39UQS7</accession>
<evidence type="ECO:0000313" key="4">
    <source>
        <dbReference type="Proteomes" id="UP001175228"/>
    </source>
</evidence>
<keyword evidence="4" id="KW-1185">Reference proteome</keyword>
<dbReference type="EMBL" id="JAUEPU010000025">
    <property type="protein sequence ID" value="KAK0493334.1"/>
    <property type="molecule type" value="Genomic_DNA"/>
</dbReference>
<evidence type="ECO:0000256" key="2">
    <source>
        <dbReference type="SAM" id="Phobius"/>
    </source>
</evidence>
<dbReference type="AlphaFoldDB" id="A0AA39UQS7"/>
<protein>
    <submittedName>
        <fullName evidence="3">Uncharacterized protein</fullName>
    </submittedName>
</protein>
<keyword evidence="2" id="KW-1133">Transmembrane helix</keyword>
<proteinExistence type="predicted"/>
<sequence>MDHHDTRPSQSSEAADAAHLHSDVEAKGLDKKPSIVVRRRRDQTYFEGFGATVPRSGELFVWLLQAGDLEKCPDLAAYTSTKGQISTWKYLFFFYDSDNVIGQSFPRRPSIAKHAGGTTRFLRQFSENLQGYCGRTAHRPRAQVSSFITVLTAALVKAVTANYVVPESATCVPLHMSSALLLSGLAILLFSPGIKVVWLVSITLIKVDAAYVAAPIITLQLSFSFP</sequence>
<comment type="caution">
    <text evidence="3">The sequence shown here is derived from an EMBL/GenBank/DDBJ whole genome shotgun (WGS) entry which is preliminary data.</text>
</comment>
<name>A0AA39UQS7_9AGAR</name>
<keyword evidence="2" id="KW-0472">Membrane</keyword>
<evidence type="ECO:0000313" key="3">
    <source>
        <dbReference type="EMBL" id="KAK0493334.1"/>
    </source>
</evidence>
<gene>
    <name evidence="3" type="ORF">EDD18DRAFT_1356756</name>
</gene>
<evidence type="ECO:0000256" key="1">
    <source>
        <dbReference type="SAM" id="MobiDB-lite"/>
    </source>
</evidence>
<feature type="region of interest" description="Disordered" evidence="1">
    <location>
        <begin position="1"/>
        <end position="23"/>
    </location>
</feature>
<feature type="transmembrane region" description="Helical" evidence="2">
    <location>
        <begin position="144"/>
        <end position="166"/>
    </location>
</feature>
<organism evidence="3 4">
    <name type="scientific">Armillaria luteobubalina</name>
    <dbReference type="NCBI Taxonomy" id="153913"/>
    <lineage>
        <taxon>Eukaryota</taxon>
        <taxon>Fungi</taxon>
        <taxon>Dikarya</taxon>
        <taxon>Basidiomycota</taxon>
        <taxon>Agaricomycotina</taxon>
        <taxon>Agaricomycetes</taxon>
        <taxon>Agaricomycetidae</taxon>
        <taxon>Agaricales</taxon>
        <taxon>Marasmiineae</taxon>
        <taxon>Physalacriaceae</taxon>
        <taxon>Armillaria</taxon>
    </lineage>
</organism>
<keyword evidence="2" id="KW-0812">Transmembrane</keyword>
<reference evidence="3" key="1">
    <citation type="submission" date="2023-06" db="EMBL/GenBank/DDBJ databases">
        <authorList>
            <consortium name="Lawrence Berkeley National Laboratory"/>
            <person name="Ahrendt S."/>
            <person name="Sahu N."/>
            <person name="Indic B."/>
            <person name="Wong-Bajracharya J."/>
            <person name="Merenyi Z."/>
            <person name="Ke H.-M."/>
            <person name="Monk M."/>
            <person name="Kocsube S."/>
            <person name="Drula E."/>
            <person name="Lipzen A."/>
            <person name="Balint B."/>
            <person name="Henrissat B."/>
            <person name="Andreopoulos B."/>
            <person name="Martin F.M."/>
            <person name="Harder C.B."/>
            <person name="Rigling D."/>
            <person name="Ford K.L."/>
            <person name="Foster G.D."/>
            <person name="Pangilinan J."/>
            <person name="Papanicolaou A."/>
            <person name="Barry K."/>
            <person name="LaButti K."/>
            <person name="Viragh M."/>
            <person name="Koriabine M."/>
            <person name="Yan M."/>
            <person name="Riley R."/>
            <person name="Champramary S."/>
            <person name="Plett K.L."/>
            <person name="Tsai I.J."/>
            <person name="Slot J."/>
            <person name="Sipos G."/>
            <person name="Plett J."/>
            <person name="Nagy L.G."/>
            <person name="Grigoriev I.V."/>
        </authorList>
    </citation>
    <scope>NUCLEOTIDE SEQUENCE</scope>
    <source>
        <strain evidence="3">HWK02</strain>
    </source>
</reference>
<dbReference type="Proteomes" id="UP001175228">
    <property type="component" value="Unassembled WGS sequence"/>
</dbReference>